<dbReference type="Pfam" id="PF02362">
    <property type="entry name" value="B3"/>
    <property type="match status" value="1"/>
</dbReference>
<dbReference type="OrthoDB" id="1688597at2759"/>
<keyword evidence="4" id="KW-0804">Transcription</keyword>
<dbReference type="EMBL" id="AWUE01017881">
    <property type="protein sequence ID" value="OMO84142.1"/>
    <property type="molecule type" value="Genomic_DNA"/>
</dbReference>
<comment type="caution">
    <text evidence="8">The sequence shown here is derived from an EMBL/GenBank/DDBJ whole genome shotgun (WGS) entry which is preliminary data.</text>
</comment>
<dbReference type="CDD" id="cd10017">
    <property type="entry name" value="B3_DNA"/>
    <property type="match status" value="1"/>
</dbReference>
<dbReference type="Gene3D" id="2.40.330.10">
    <property type="entry name" value="DNA-binding pseudobarrel domain"/>
    <property type="match status" value="1"/>
</dbReference>
<dbReference type="GO" id="GO:0003677">
    <property type="term" value="F:DNA binding"/>
    <property type="evidence" value="ECO:0007669"/>
    <property type="project" value="UniProtKB-KW"/>
</dbReference>
<evidence type="ECO:0000256" key="2">
    <source>
        <dbReference type="ARBA" id="ARBA00023015"/>
    </source>
</evidence>
<evidence type="ECO:0000256" key="1">
    <source>
        <dbReference type="ARBA" id="ARBA00004123"/>
    </source>
</evidence>
<evidence type="ECO:0000313" key="9">
    <source>
        <dbReference type="Proteomes" id="UP000187203"/>
    </source>
</evidence>
<evidence type="ECO:0000259" key="7">
    <source>
        <dbReference type="PROSITE" id="PS50863"/>
    </source>
</evidence>
<organism evidence="8 9">
    <name type="scientific">Corchorus olitorius</name>
    <dbReference type="NCBI Taxonomy" id="93759"/>
    <lineage>
        <taxon>Eukaryota</taxon>
        <taxon>Viridiplantae</taxon>
        <taxon>Streptophyta</taxon>
        <taxon>Embryophyta</taxon>
        <taxon>Tracheophyta</taxon>
        <taxon>Spermatophyta</taxon>
        <taxon>Magnoliopsida</taxon>
        <taxon>eudicotyledons</taxon>
        <taxon>Gunneridae</taxon>
        <taxon>Pentapetalae</taxon>
        <taxon>rosids</taxon>
        <taxon>malvids</taxon>
        <taxon>Malvales</taxon>
        <taxon>Malvaceae</taxon>
        <taxon>Grewioideae</taxon>
        <taxon>Apeibeae</taxon>
        <taxon>Corchorus</taxon>
    </lineage>
</organism>
<feature type="domain" description="TF-B3" evidence="7">
    <location>
        <begin position="1"/>
        <end position="80"/>
    </location>
</feature>
<reference evidence="9" key="1">
    <citation type="submission" date="2013-09" db="EMBL/GenBank/DDBJ databases">
        <title>Corchorus olitorius genome sequencing.</title>
        <authorList>
            <person name="Alam M."/>
            <person name="Haque M.S."/>
            <person name="Islam M.S."/>
            <person name="Emdad E.M."/>
            <person name="Islam M.M."/>
            <person name="Ahmed B."/>
            <person name="Halim A."/>
            <person name="Hossen Q.M.M."/>
            <person name="Hossain M.Z."/>
            <person name="Ahmed R."/>
            <person name="Khan M.M."/>
            <person name="Islam R."/>
            <person name="Rashid M.M."/>
            <person name="Khan S.A."/>
            <person name="Rahman M.S."/>
            <person name="Alam M."/>
            <person name="Yahiya A.S."/>
            <person name="Khan M.S."/>
            <person name="Azam M.S."/>
            <person name="Haque T."/>
            <person name="Lashkar M.Z.H."/>
            <person name="Akhand A.I."/>
            <person name="Morshed G."/>
            <person name="Roy S."/>
            <person name="Uddin K.S."/>
            <person name="Rabeya T."/>
            <person name="Hossain A.S."/>
            <person name="Chowdhury A."/>
            <person name="Snigdha A.R."/>
            <person name="Mortoza M.S."/>
            <person name="Matin S.A."/>
            <person name="Hoque S.M.E."/>
            <person name="Islam M.K."/>
            <person name="Roy D.K."/>
            <person name="Haider R."/>
            <person name="Moosa M.M."/>
            <person name="Elias S.M."/>
            <person name="Hasan A.M."/>
            <person name="Jahan S."/>
            <person name="Shafiuddin M."/>
            <person name="Mahmood N."/>
            <person name="Shommy N.S."/>
        </authorList>
    </citation>
    <scope>NUCLEOTIDE SEQUENCE [LARGE SCALE GENOMIC DNA]</scope>
    <source>
        <strain evidence="9">cv. O-4</strain>
    </source>
</reference>
<protein>
    <recommendedName>
        <fullName evidence="7">TF-B3 domain-containing protein</fullName>
    </recommendedName>
</protein>
<dbReference type="AlphaFoldDB" id="A0A1R3INI6"/>
<keyword evidence="3" id="KW-0238">DNA-binding</keyword>
<gene>
    <name evidence="8" type="ORF">COLO4_22198</name>
</gene>
<dbReference type="PROSITE" id="PS50863">
    <property type="entry name" value="B3"/>
    <property type="match status" value="1"/>
</dbReference>
<proteinExistence type="predicted"/>
<dbReference type="Proteomes" id="UP000187203">
    <property type="component" value="Unassembled WGS sequence"/>
</dbReference>
<dbReference type="STRING" id="93759.A0A1R3INI6"/>
<evidence type="ECO:0000256" key="5">
    <source>
        <dbReference type="ARBA" id="ARBA00023242"/>
    </source>
</evidence>
<dbReference type="InterPro" id="IPR003340">
    <property type="entry name" value="B3_DNA-bd"/>
</dbReference>
<sequence>MQEIPENFVRKFGKRLPRTVELKAPSGETWHVALTKCDQKVYLQQGWQAFAEHFSLEATHFVVFRFEGNASFHVFIFDRTATEIEYPHSNSEEEDDALESKKRKEKSGEPCLQPPKKMKADSVKEKSTGSNSQPKFLESVRKGKGVRVQRAGRMAEYEILKALEKASDFRSKYPFFMVVVQPMHINKYRVVSFQS</sequence>
<keyword evidence="9" id="KW-1185">Reference proteome</keyword>
<comment type="subcellular location">
    <subcellularLocation>
        <location evidence="1">Nucleus</location>
    </subcellularLocation>
</comment>
<evidence type="ECO:0000313" key="8">
    <source>
        <dbReference type="EMBL" id="OMO84142.1"/>
    </source>
</evidence>
<feature type="region of interest" description="Disordered" evidence="6">
    <location>
        <begin position="87"/>
        <end position="136"/>
    </location>
</feature>
<dbReference type="GO" id="GO:0005634">
    <property type="term" value="C:nucleus"/>
    <property type="evidence" value="ECO:0007669"/>
    <property type="project" value="UniProtKB-SubCell"/>
</dbReference>
<dbReference type="InterPro" id="IPR015300">
    <property type="entry name" value="DNA-bd_pseudobarrel_sf"/>
</dbReference>
<dbReference type="PANTHER" id="PTHR31920:SF37">
    <property type="entry name" value="B3 DOMAIN-CONTAINING TRANSCRIPTION FACTOR VRN1"/>
    <property type="match status" value="1"/>
</dbReference>
<feature type="compositionally biased region" description="Basic and acidic residues" evidence="6">
    <location>
        <begin position="118"/>
        <end position="127"/>
    </location>
</feature>
<dbReference type="InterPro" id="IPR050655">
    <property type="entry name" value="Plant_B3_domain"/>
</dbReference>
<evidence type="ECO:0000256" key="4">
    <source>
        <dbReference type="ARBA" id="ARBA00023163"/>
    </source>
</evidence>
<evidence type="ECO:0000256" key="6">
    <source>
        <dbReference type="SAM" id="MobiDB-lite"/>
    </source>
</evidence>
<feature type="compositionally biased region" description="Basic and acidic residues" evidence="6">
    <location>
        <begin position="98"/>
        <end position="108"/>
    </location>
</feature>
<accession>A0A1R3INI6</accession>
<name>A0A1R3INI6_9ROSI</name>
<dbReference type="PANTHER" id="PTHR31920">
    <property type="entry name" value="B3 DOMAIN-CONTAINING"/>
    <property type="match status" value="1"/>
</dbReference>
<dbReference type="SUPFAM" id="SSF101936">
    <property type="entry name" value="DNA-binding pseudobarrel domain"/>
    <property type="match status" value="1"/>
</dbReference>
<evidence type="ECO:0000256" key="3">
    <source>
        <dbReference type="ARBA" id="ARBA00023125"/>
    </source>
</evidence>
<keyword evidence="2" id="KW-0805">Transcription regulation</keyword>
<keyword evidence="5" id="KW-0539">Nucleus</keyword>
<dbReference type="SMART" id="SM01019">
    <property type="entry name" value="B3"/>
    <property type="match status" value="1"/>
</dbReference>